<gene>
    <name evidence="2" type="ORF">Slin15195_G041250</name>
</gene>
<accession>A0A9Q9EGG8</accession>
<dbReference type="AlphaFoldDB" id="A0A9Q9EGG8"/>
<sequence>MPFPTLFEEATGTPKRRTHHIPRNPLTTQGKILKARHEAEKALKNTHPRAAPPGSANDTPSTLPSPTPTPAPQDPTSSQEPTQARKPL</sequence>
<keyword evidence="3" id="KW-1185">Reference proteome</keyword>
<dbReference type="Proteomes" id="UP001056384">
    <property type="component" value="Chromosome 3"/>
</dbReference>
<protein>
    <submittedName>
        <fullName evidence="2">Uncharacterized protein</fullName>
    </submittedName>
</protein>
<dbReference type="EMBL" id="CP099420">
    <property type="protein sequence ID" value="USW50806.1"/>
    <property type="molecule type" value="Genomic_DNA"/>
</dbReference>
<feature type="compositionally biased region" description="Pro residues" evidence="1">
    <location>
        <begin position="63"/>
        <end position="73"/>
    </location>
</feature>
<evidence type="ECO:0000256" key="1">
    <source>
        <dbReference type="SAM" id="MobiDB-lite"/>
    </source>
</evidence>
<evidence type="ECO:0000313" key="2">
    <source>
        <dbReference type="EMBL" id="USW50806.1"/>
    </source>
</evidence>
<feature type="region of interest" description="Disordered" evidence="1">
    <location>
        <begin position="1"/>
        <end position="88"/>
    </location>
</feature>
<proteinExistence type="predicted"/>
<organism evidence="2 3">
    <name type="scientific">Septoria linicola</name>
    <dbReference type="NCBI Taxonomy" id="215465"/>
    <lineage>
        <taxon>Eukaryota</taxon>
        <taxon>Fungi</taxon>
        <taxon>Dikarya</taxon>
        <taxon>Ascomycota</taxon>
        <taxon>Pezizomycotina</taxon>
        <taxon>Dothideomycetes</taxon>
        <taxon>Dothideomycetidae</taxon>
        <taxon>Mycosphaerellales</taxon>
        <taxon>Mycosphaerellaceae</taxon>
        <taxon>Septoria</taxon>
    </lineage>
</organism>
<reference evidence="2" key="1">
    <citation type="submission" date="2022-06" db="EMBL/GenBank/DDBJ databases">
        <title>Complete genome sequences of two strains of the flax pathogen Septoria linicola.</title>
        <authorList>
            <person name="Lapalu N."/>
            <person name="Simon A."/>
            <person name="Demenou B."/>
            <person name="Paumier D."/>
            <person name="Guillot M.-P."/>
            <person name="Gout L."/>
            <person name="Valade R."/>
        </authorList>
    </citation>
    <scope>NUCLEOTIDE SEQUENCE</scope>
    <source>
        <strain evidence="2">SE15195</strain>
    </source>
</reference>
<name>A0A9Q9EGG8_9PEZI</name>
<evidence type="ECO:0000313" key="3">
    <source>
        <dbReference type="Proteomes" id="UP001056384"/>
    </source>
</evidence>